<name>A0ACB8CZF0_DERSI</name>
<organism evidence="1 2">
    <name type="scientific">Dermacentor silvarum</name>
    <name type="common">Tick</name>
    <dbReference type="NCBI Taxonomy" id="543639"/>
    <lineage>
        <taxon>Eukaryota</taxon>
        <taxon>Metazoa</taxon>
        <taxon>Ecdysozoa</taxon>
        <taxon>Arthropoda</taxon>
        <taxon>Chelicerata</taxon>
        <taxon>Arachnida</taxon>
        <taxon>Acari</taxon>
        <taxon>Parasitiformes</taxon>
        <taxon>Ixodida</taxon>
        <taxon>Ixodoidea</taxon>
        <taxon>Ixodidae</taxon>
        <taxon>Rhipicephalinae</taxon>
        <taxon>Dermacentor</taxon>
    </lineage>
</organism>
<sequence>MTSATPWIATLGVAPLVAHRILLGFVHGLSMPSSVALVARWAPRRERSTFVAVVFCGRYMGIVVATLLFGHLSSLSVAGGWPFAFYMSGLLGFLWLALWFFLAFDDPARDPKVSAAELRNIQAADGAGPFKANAAKRPLPWRAVFTSAPVWALVAARFSNLWVSMLLFTKLPAYVEGVLGMSLSQNANFSALVFAFTIVSMLGSGLIADCLLRCGFQTTLVRKAFQLTANFGPTLCLLCLTLAGTNQWLVLFLLVVGKVTLGAFTAGNAAAVVDLAPMYSATLNGMITTFGQTTGVLAPLVAGLMSSSANGDKVTQWTHIFYLAAAVSFAGGVVFAIFGSAERQPWADPSGVATARQQQSVPPSNCGDPVASAEDGVIAASTALLGTPASPDTAEMSPAKKL</sequence>
<reference evidence="1" key="1">
    <citation type="submission" date="2020-05" db="EMBL/GenBank/DDBJ databases">
        <title>Large-scale comparative analyses of tick genomes elucidate their genetic diversity and vector capacities.</title>
        <authorList>
            <person name="Jia N."/>
            <person name="Wang J."/>
            <person name="Shi W."/>
            <person name="Du L."/>
            <person name="Sun Y."/>
            <person name="Zhan W."/>
            <person name="Jiang J."/>
            <person name="Wang Q."/>
            <person name="Zhang B."/>
            <person name="Ji P."/>
            <person name="Sakyi L.B."/>
            <person name="Cui X."/>
            <person name="Yuan T."/>
            <person name="Jiang B."/>
            <person name="Yang W."/>
            <person name="Lam T.T.-Y."/>
            <person name="Chang Q."/>
            <person name="Ding S."/>
            <person name="Wang X."/>
            <person name="Zhu J."/>
            <person name="Ruan X."/>
            <person name="Zhao L."/>
            <person name="Wei J."/>
            <person name="Que T."/>
            <person name="Du C."/>
            <person name="Cheng J."/>
            <person name="Dai P."/>
            <person name="Han X."/>
            <person name="Huang E."/>
            <person name="Gao Y."/>
            <person name="Liu J."/>
            <person name="Shao H."/>
            <person name="Ye R."/>
            <person name="Li L."/>
            <person name="Wei W."/>
            <person name="Wang X."/>
            <person name="Wang C."/>
            <person name="Yang T."/>
            <person name="Huo Q."/>
            <person name="Li W."/>
            <person name="Guo W."/>
            <person name="Chen H."/>
            <person name="Zhou L."/>
            <person name="Ni X."/>
            <person name="Tian J."/>
            <person name="Zhou Y."/>
            <person name="Sheng Y."/>
            <person name="Liu T."/>
            <person name="Pan Y."/>
            <person name="Xia L."/>
            <person name="Li J."/>
            <person name="Zhao F."/>
            <person name="Cao W."/>
        </authorList>
    </citation>
    <scope>NUCLEOTIDE SEQUENCE</scope>
    <source>
        <strain evidence="1">Dsil-2018</strain>
    </source>
</reference>
<accession>A0ACB8CZF0</accession>
<evidence type="ECO:0000313" key="2">
    <source>
        <dbReference type="Proteomes" id="UP000821865"/>
    </source>
</evidence>
<comment type="caution">
    <text evidence="1">The sequence shown here is derived from an EMBL/GenBank/DDBJ whole genome shotgun (WGS) entry which is preliminary data.</text>
</comment>
<evidence type="ECO:0000313" key="1">
    <source>
        <dbReference type="EMBL" id="KAH7954525.1"/>
    </source>
</evidence>
<proteinExistence type="predicted"/>
<dbReference type="Proteomes" id="UP000821865">
    <property type="component" value="Chromosome 4"/>
</dbReference>
<protein>
    <submittedName>
        <fullName evidence="1">Uncharacterized protein</fullName>
    </submittedName>
</protein>
<dbReference type="EMBL" id="CM023473">
    <property type="protein sequence ID" value="KAH7954525.1"/>
    <property type="molecule type" value="Genomic_DNA"/>
</dbReference>
<keyword evidence="2" id="KW-1185">Reference proteome</keyword>
<gene>
    <name evidence="1" type="ORF">HPB49_019399</name>
</gene>